<dbReference type="AlphaFoldDB" id="A0A174LAR9"/>
<name>A0A174LAR9_9CLOT</name>
<accession>A0A174LAR9</accession>
<dbReference type="EMBL" id="CYZX01000030">
    <property type="protein sequence ID" value="CUP18885.1"/>
    <property type="molecule type" value="Genomic_DNA"/>
</dbReference>
<dbReference type="Proteomes" id="UP000095594">
    <property type="component" value="Unassembled WGS sequence"/>
</dbReference>
<proteinExistence type="predicted"/>
<dbReference type="RefSeq" id="WP_055268248.1">
    <property type="nucleotide sequence ID" value="NZ_CABIXQ010000030.1"/>
</dbReference>
<reference evidence="1 2" key="1">
    <citation type="submission" date="2015-09" db="EMBL/GenBank/DDBJ databases">
        <authorList>
            <consortium name="Pathogen Informatics"/>
        </authorList>
    </citation>
    <scope>NUCLEOTIDE SEQUENCE [LARGE SCALE GENOMIC DNA]</scope>
    <source>
        <strain evidence="1 2">2789STDY5834856</strain>
    </source>
</reference>
<protein>
    <submittedName>
        <fullName evidence="1">Uncharacterized protein</fullName>
    </submittedName>
</protein>
<evidence type="ECO:0000313" key="1">
    <source>
        <dbReference type="EMBL" id="CUP18885.1"/>
    </source>
</evidence>
<gene>
    <name evidence="1" type="ORF">ERS852471_03168</name>
</gene>
<organism evidence="1 2">
    <name type="scientific">Clostridium disporicum</name>
    <dbReference type="NCBI Taxonomy" id="84024"/>
    <lineage>
        <taxon>Bacteria</taxon>
        <taxon>Bacillati</taxon>
        <taxon>Bacillota</taxon>
        <taxon>Clostridia</taxon>
        <taxon>Eubacteriales</taxon>
        <taxon>Clostridiaceae</taxon>
        <taxon>Clostridium</taxon>
    </lineage>
</organism>
<sequence length="187" mass="21750">MAILTKDGKAVDLSRGLQLGEIKDFKSRGLKKTKKGDIFECGNLEILLKNGVSLSQYIMVSPYNKYLFYKFVKAVGLEHKIDEYVDFPFCEMFDKEIVVELDYESVRGGRYLNVINVYSLEEAEEFIQYQKARDELKRRNGMLGMNFIEMVKERRAEIASNFNNTQEVEVNENEVTFGNEYEEFIGI</sequence>
<evidence type="ECO:0000313" key="2">
    <source>
        <dbReference type="Proteomes" id="UP000095594"/>
    </source>
</evidence>